<dbReference type="EMBL" id="SNXY01000007">
    <property type="protein sequence ID" value="TDP85121.1"/>
    <property type="molecule type" value="Genomic_DNA"/>
</dbReference>
<dbReference type="RefSeq" id="WP_126540991.1">
    <property type="nucleotide sequence ID" value="NZ_BSPM01000004.1"/>
</dbReference>
<protein>
    <submittedName>
        <fullName evidence="3">Ig-like domain-containing protein</fullName>
    </submittedName>
</protein>
<dbReference type="Gene3D" id="2.60.40.10">
    <property type="entry name" value="Immunoglobulins"/>
    <property type="match status" value="2"/>
</dbReference>
<dbReference type="OrthoDB" id="8016047at2"/>
<name>A0A4R6RFG1_9HYPH</name>
<dbReference type="Proteomes" id="UP000294547">
    <property type="component" value="Unassembled WGS sequence"/>
</dbReference>
<evidence type="ECO:0000256" key="1">
    <source>
        <dbReference type="SAM" id="SignalP"/>
    </source>
</evidence>
<sequence length="609" mass="61848">MSNSNWRRYFAAAVLLTSAFAPAGPALAADTVTALAVSPAKAVYGQPVTFTATVTRKGGTTPVSGGTVAFTRGGVALGSAAVVDGKATLVVPAPKAGAAGATAAFGGSGDDTASTSKAAALLVSYARTTTALTLPGTSFHVKSKFTATATVVASAPSMAVPTGSVQFKLDTKVLGTVALDAAGKASLKLSAPLPRTYQLVATYKPTAKLGFQASTSKTAFVEGTYAASNEVVLATGRDMTYAVATLGRQPAVAWAQRGRNGASKVVNVCYHSSMTTISNVHCRKVVMPAEITLSDLTMSPTGLPTSDGASSVAVAGVITDPDFATKSIWLACIDRTTGLEGTLELADAGRDVLAPALGVLASDNFVLTYAAVDASGASTVFAQIYTQGGIERGPTPVGAPIVVATSAKPVAVTSVATDFSTTTKGFSVGWVVDGAQPFVRRYDGTGKALGEARAIDPVASEGVTELDVEGIGEPMGMVATWTRKATGASAPLDVRIRRHDVGGNGLQLAGIATNPRGSQSQARSTGFTLGGWGTVWTSPDADRTGIYGKLFDKTGKATSADFRLNATTKGAQSAPSIAAVLGVEPDFVAYWLTDNGDGTTSLIARHFVP</sequence>
<proteinExistence type="predicted"/>
<feature type="domain" description="Bacterial Ig-like" evidence="2">
    <location>
        <begin position="36"/>
        <end position="121"/>
    </location>
</feature>
<dbReference type="AlphaFoldDB" id="A0A4R6RFG1"/>
<feature type="domain" description="Bacterial Ig-like" evidence="2">
    <location>
        <begin position="132"/>
        <end position="219"/>
    </location>
</feature>
<evidence type="ECO:0000313" key="4">
    <source>
        <dbReference type="Proteomes" id="UP000294547"/>
    </source>
</evidence>
<dbReference type="Pfam" id="PF16640">
    <property type="entry name" value="Big_3_5"/>
    <property type="match status" value="2"/>
</dbReference>
<dbReference type="InterPro" id="IPR032109">
    <property type="entry name" value="Big_3_5"/>
</dbReference>
<gene>
    <name evidence="3" type="ORF">EDD54_1967</name>
</gene>
<comment type="caution">
    <text evidence="3">The sequence shown here is derived from an EMBL/GenBank/DDBJ whole genome shotgun (WGS) entry which is preliminary data.</text>
</comment>
<feature type="signal peptide" evidence="1">
    <location>
        <begin position="1"/>
        <end position="28"/>
    </location>
</feature>
<keyword evidence="4" id="KW-1185">Reference proteome</keyword>
<accession>A0A4R6RFG1</accession>
<dbReference type="InterPro" id="IPR013783">
    <property type="entry name" value="Ig-like_fold"/>
</dbReference>
<keyword evidence="1" id="KW-0732">Signal</keyword>
<evidence type="ECO:0000313" key="3">
    <source>
        <dbReference type="EMBL" id="TDP85121.1"/>
    </source>
</evidence>
<organism evidence="3 4">
    <name type="scientific">Oharaeibacter diazotrophicus</name>
    <dbReference type="NCBI Taxonomy" id="1920512"/>
    <lineage>
        <taxon>Bacteria</taxon>
        <taxon>Pseudomonadati</taxon>
        <taxon>Pseudomonadota</taxon>
        <taxon>Alphaproteobacteria</taxon>
        <taxon>Hyphomicrobiales</taxon>
        <taxon>Pleomorphomonadaceae</taxon>
        <taxon>Oharaeibacter</taxon>
    </lineage>
</organism>
<evidence type="ECO:0000259" key="2">
    <source>
        <dbReference type="Pfam" id="PF16640"/>
    </source>
</evidence>
<feature type="chain" id="PRO_5020241284" evidence="1">
    <location>
        <begin position="29"/>
        <end position="609"/>
    </location>
</feature>
<reference evidence="3 4" key="1">
    <citation type="submission" date="2019-03" db="EMBL/GenBank/DDBJ databases">
        <title>Genomic Encyclopedia of Type Strains, Phase IV (KMG-IV): sequencing the most valuable type-strain genomes for metagenomic binning, comparative biology and taxonomic classification.</title>
        <authorList>
            <person name="Goeker M."/>
        </authorList>
    </citation>
    <scope>NUCLEOTIDE SEQUENCE [LARGE SCALE GENOMIC DNA]</scope>
    <source>
        <strain evidence="3 4">DSM 102969</strain>
    </source>
</reference>